<dbReference type="InterPro" id="IPR010815">
    <property type="entry name" value="DUF1418"/>
</dbReference>
<dbReference type="RefSeq" id="WP_006812643.1">
    <property type="nucleotide sequence ID" value="NZ_AP018946.1"/>
</dbReference>
<feature type="region of interest" description="Disordered" evidence="1">
    <location>
        <begin position="92"/>
        <end position="120"/>
    </location>
</feature>
<evidence type="ECO:0000313" key="4">
    <source>
        <dbReference type="Proteomes" id="UP000255129"/>
    </source>
</evidence>
<sequence>MNKQDQPTKNTKGTMRSLADMPKPVLVLEGIGIILLMTVLLATNGYITLPEILASSSAIITMILVGVGCLVPAMINIIWRAVHGLTFLGMDNKSTGSDRERKNHQKKSTNTGDKADEKQD</sequence>
<dbReference type="Pfam" id="PF07214">
    <property type="entry name" value="DUF1418"/>
    <property type="match status" value="1"/>
</dbReference>
<evidence type="ECO:0000256" key="1">
    <source>
        <dbReference type="SAM" id="MobiDB-lite"/>
    </source>
</evidence>
<reference evidence="3 4" key="1">
    <citation type="submission" date="2018-06" db="EMBL/GenBank/DDBJ databases">
        <authorList>
            <consortium name="Pathogen Informatics"/>
            <person name="Doyle S."/>
        </authorList>
    </citation>
    <scope>NUCLEOTIDE SEQUENCE [LARGE SCALE GENOMIC DNA]</scope>
    <source>
        <strain evidence="3 4">NCTC12026</strain>
    </source>
</reference>
<gene>
    <name evidence="3" type="ORF">NCTC12026_01329</name>
</gene>
<keyword evidence="2" id="KW-0812">Transmembrane</keyword>
<accession>A0A379G2R9</accession>
<keyword evidence="2" id="KW-1133">Transmembrane helix</keyword>
<feature type="transmembrane region" description="Helical" evidence="2">
    <location>
        <begin position="59"/>
        <end position="79"/>
    </location>
</feature>
<evidence type="ECO:0000256" key="2">
    <source>
        <dbReference type="SAM" id="Phobius"/>
    </source>
</evidence>
<organism evidence="3 4">
    <name type="scientific">Providencia rustigianii</name>
    <dbReference type="NCBI Taxonomy" id="158850"/>
    <lineage>
        <taxon>Bacteria</taxon>
        <taxon>Pseudomonadati</taxon>
        <taxon>Pseudomonadota</taxon>
        <taxon>Gammaproteobacteria</taxon>
        <taxon>Enterobacterales</taxon>
        <taxon>Morganellaceae</taxon>
        <taxon>Providencia</taxon>
    </lineage>
</organism>
<dbReference type="Proteomes" id="UP000255129">
    <property type="component" value="Unassembled WGS sequence"/>
</dbReference>
<dbReference type="GeneID" id="93420665"/>
<keyword evidence="2" id="KW-0472">Membrane</keyword>
<protein>
    <submittedName>
        <fullName evidence="3">Protein of uncharacterized function (DUF1418)</fullName>
    </submittedName>
</protein>
<name>A0A379G2R9_9GAMM</name>
<dbReference type="EMBL" id="UGUA01000002">
    <property type="protein sequence ID" value="SUC34953.1"/>
    <property type="molecule type" value="Genomic_DNA"/>
</dbReference>
<dbReference type="AlphaFoldDB" id="A0A379G2R9"/>
<feature type="transmembrane region" description="Helical" evidence="2">
    <location>
        <begin position="25"/>
        <end position="47"/>
    </location>
</feature>
<proteinExistence type="predicted"/>
<dbReference type="OrthoDB" id="6456711at2"/>
<evidence type="ECO:0000313" key="3">
    <source>
        <dbReference type="EMBL" id="SUC34953.1"/>
    </source>
</evidence>